<feature type="domain" description="EF-hand" evidence="5">
    <location>
        <begin position="727"/>
        <end position="762"/>
    </location>
</feature>
<sequence>MRNNIEMNENNIYMNPFLLEKNNLNPVITLNKELIIQRKKASNYQFNNFNTEELGNFKKSDLDSYVKNMTNVDNNNIKLGSLPFTCNLNMKQYYNNNLNAYPRNEYNNMNTRNGNSQNFCLNNSYKGLNNEVNVNSGKNQFKENFLMNNEMRHTSMNDFHEGDRHKNIIYLNKYNNMNNHMNNSLFFQNSPCKINNILGHKDINNNFCFNTNINKLNNNNGYYENKYNINDIYKNSFEKIINKNIIEDTKKKNGGFNSELNNNNIAIENEDNVCSFRKDNQINLIPGINQEKNLEANVNANIFKKEHAEIFSDNRLNKTSEYYYKKGNSQNLKNTGNINELNSSERKKELVNPLTHEILNLHNNKNININECSCENIKNGNFVKNDKILNTNSIISSNSYYDINKNNESFSDCVGSLNYKIESAIEENDFKSKKIYKEGSNYLFKNMNENNSFIGDGISKNQNESYVEKETCFKDEEFNLMKIKDRNDIDKKVIINDQECNIKNTHINEENRNITEVPCETYFKKNPINTTSEINNELYISDANNNAKEYEKDNNEEMNETSSIEKFDFTQWRSHNKLMKNIISSYNENIDMENHSLFNLLFDFHGYNKDIFKNYLLNGDDSLINEVMKNIIYELSEEKNNKIIEKLIFLKYLFNEYGHSDHPNLISLKNFKLIFKNYKSIFSSEKIVLFMFNCLDRGKRYHITETDFIIGMLACSPQMDNDIKNDTGKLRHQLIFRAYDLDRDGYLSDNELLIFLYHIYELSKNFKIENLKDNKKKLKEYVISEKNRIMKYCNKISYDYFYNLILNKEIEGTSNLLRSNQDMADTVKKYFLYTYAKNMNIENYINNDKFFITTGKRKNLEDDNKGFYKQTFLSYNENKQGPLEKNIHNILPQNNSCIDINSSILLNYPCAVKNMDIENLDKNKLSDKNIDNIKNEKVIINNHDMNVYEKNDNNSSITQKISDEDTVLIKQDMPKRNNFNNQNISNIQIYEKINYENDSKNANVHSNDKNIKGEKMHLNDDDYNVKNIYTNNKKEDLKKNFDDNKNDNSNDRNNYNNRISQCKNDHINKNNKSMKHADNNNYNENNYQRELNNYNGNKDSNCLSITDNVDNVDININNNEGYIEAIYNKNTLNSNSSYTGSEDKIREPLIKEKMNDRDLYFNNDLNNNILEEIDTTNLKGNKKNENILHAYHKNKNNINYKNNAYKEKNLNSFSECEFLRDNTNINDRNVLNEALKNNCNNYFYRNINNINNKSINSNKDTAIKENSLVNYDEEINNYNSKKINNNLRENIEKGKHNENYAMNFKKKDKDNLNDINYLENKNDLNSTINIKSHCNIAICEELKNNNLYKEKIEDKNSCFNENEQNFTNDIHSFIYKKKEKISGNNDEKKYISNDNEDGIYKEKEKDKLYALNNNLYENILTYKNDNIGNDFKQFINNNEDENKSIENYDKNENNNFNKIINHNKLNSKSACDNYIGDKDMENENINDTHSIKNSNEYLPHFGRKDELDKYFSKEFYDENILDDKIDQFRETVKFYRQKYLQDHRLNTLNQDIAFKIFTIFYKVCYRKKRDKYSSYFDTFQICSYNDILLLCDEVAKLFKLENSLENVRLPCKVFGDIHGNLFDIMDFFNLYNWPMHNSLNELISINELINFENINYVKTNENYNYCDKMRDENEEMYNASDIKYVFLGNYVNRGDHSLEVICFLFSLKILFPKHIYLLRGNHEDRLFNYIYGFYKDIEVKMKKNMETMGLINYEDEVVIAHSYELFNRINDALEFLPLSALLDKNILCIHGGIGDSVHNISDYINVHKPILIPQYVDRNNNNPNENIKKIIIDTLWSDPINYNDEHDMLLIKNSPHYDIIPSNRGKITFKFGKNRLYNFLKNNKLKMIIRGHECVHEGYKYMFKKKLLTLFSAKNYCKKYKNNASNAFIVKKGKNIIIFNQILKSDKVYDIEIKDTNNHTNDNFQRNIFSFNQDNQIKNSENFKNTYQNQLNIYNNNVSKNQGGKYHKLKNYFMNDNIENSNNSINDKNIMNDNYNVSNNNNTINSNNDTINNSNINNLNNNIINDIKTKDIQMEKNNLLNINNSMNNFNFSNSNRNYLLNYNHRKYNLASCKSIRSDFTNFDNKYNFSLNKINKSIKKKLRDIRNNKNFHLNKIKRDDNINKNINYFFNNTDNNEKEKEREKEKNKDCNKDEKNECPVNNYVNINNNHKIDRSMNNCNNSNNLINFSINNNKSYDDVNIKRNILNLIDIEYIKHDDEKFMKNLINNPVNNQFQDLEKDINNLSEVKNKLSKKIDTDTIIDKFFDNEMYQEKNKANYNNTNEDNKFHKNNDNDNLKKIYYSKLTSINEENSNTQHNDNDNDKIKKTDYISINTELLKKPLDYMMPPDLGIANKKKFKNETYSKENKSEHNSATLRSLKSDSYLNDPLNKLQMQYLPPDPKPQTKISFHKSIKKIDH</sequence>
<proteinExistence type="inferred from homology"/>
<dbReference type="VEuPathDB" id="PlasmoDB:PRELSG_0601700"/>
<dbReference type="SUPFAM" id="SSF56300">
    <property type="entry name" value="Metallo-dependent phosphatases"/>
    <property type="match status" value="1"/>
</dbReference>
<dbReference type="EMBL" id="LN835301">
    <property type="protein sequence ID" value="CRG99042.1"/>
    <property type="molecule type" value="Genomic_DNA"/>
</dbReference>
<dbReference type="PROSITE" id="PS00125">
    <property type="entry name" value="SER_THR_PHOSPHATASE"/>
    <property type="match status" value="1"/>
</dbReference>
<evidence type="ECO:0000256" key="3">
    <source>
        <dbReference type="RuleBase" id="RU004273"/>
    </source>
</evidence>
<dbReference type="PROSITE" id="PS50222">
    <property type="entry name" value="EF_HAND_2"/>
    <property type="match status" value="1"/>
</dbReference>
<organism evidence="6 7">
    <name type="scientific">Plasmodium relictum</name>
    <dbReference type="NCBI Taxonomy" id="85471"/>
    <lineage>
        <taxon>Eukaryota</taxon>
        <taxon>Sar</taxon>
        <taxon>Alveolata</taxon>
        <taxon>Apicomplexa</taxon>
        <taxon>Aconoidasida</taxon>
        <taxon>Haemosporida</taxon>
        <taxon>Plasmodiidae</taxon>
        <taxon>Plasmodium</taxon>
        <taxon>Plasmodium (Haemamoeba)</taxon>
    </lineage>
</organism>
<feature type="region of interest" description="Disordered" evidence="4">
    <location>
        <begin position="2434"/>
        <end position="2456"/>
    </location>
</feature>
<dbReference type="InterPro" id="IPR050341">
    <property type="entry name" value="PP1_catalytic_subunit"/>
</dbReference>
<feature type="region of interest" description="Disordered" evidence="4">
    <location>
        <begin position="1034"/>
        <end position="1088"/>
    </location>
</feature>
<dbReference type="InterPro" id="IPR002048">
    <property type="entry name" value="EF_hand_dom"/>
</dbReference>
<dbReference type="Gene3D" id="3.60.21.10">
    <property type="match status" value="1"/>
</dbReference>
<accession>A0A1J1H613</accession>
<dbReference type="OrthoDB" id="442428at2759"/>
<dbReference type="InterPro" id="IPR004843">
    <property type="entry name" value="Calcineurin-like_PHP"/>
</dbReference>
<gene>
    <name evidence="6" type="primary">PPP8</name>
    <name evidence="6" type="ORF">PRELSG_0601700</name>
</gene>
<dbReference type="GO" id="GO:0004722">
    <property type="term" value="F:protein serine/threonine phosphatase activity"/>
    <property type="evidence" value="ECO:0007669"/>
    <property type="project" value="UniProtKB-EC"/>
</dbReference>
<dbReference type="Proteomes" id="UP000220158">
    <property type="component" value="Chromosome 6"/>
</dbReference>
<feature type="compositionally biased region" description="Basic residues" evidence="4">
    <location>
        <begin position="2446"/>
        <end position="2456"/>
    </location>
</feature>
<evidence type="ECO:0000256" key="1">
    <source>
        <dbReference type="ARBA" id="ARBA00008294"/>
    </source>
</evidence>
<evidence type="ECO:0000313" key="7">
    <source>
        <dbReference type="Proteomes" id="UP000220158"/>
    </source>
</evidence>
<comment type="catalytic activity">
    <reaction evidence="3">
        <text>O-phospho-L-threonyl-[protein] + H2O = L-threonyl-[protein] + phosphate</text>
        <dbReference type="Rhea" id="RHEA:47004"/>
        <dbReference type="Rhea" id="RHEA-COMP:11060"/>
        <dbReference type="Rhea" id="RHEA-COMP:11605"/>
        <dbReference type="ChEBI" id="CHEBI:15377"/>
        <dbReference type="ChEBI" id="CHEBI:30013"/>
        <dbReference type="ChEBI" id="CHEBI:43474"/>
        <dbReference type="ChEBI" id="CHEBI:61977"/>
        <dbReference type="EC" id="3.1.3.16"/>
    </reaction>
</comment>
<reference evidence="6 7" key="1">
    <citation type="submission" date="2015-04" db="EMBL/GenBank/DDBJ databases">
        <authorList>
            <consortium name="Pathogen Informatics"/>
        </authorList>
    </citation>
    <scope>NUCLEOTIDE SEQUENCE [LARGE SCALE GENOMIC DNA]</scope>
    <source>
        <strain evidence="6 7">SGS1</strain>
    </source>
</reference>
<comment type="similarity">
    <text evidence="1 3">Belongs to the PPP phosphatase family.</text>
</comment>
<dbReference type="KEGG" id="prel:PRELSG_0601700"/>
<feature type="compositionally biased region" description="Basic and acidic residues" evidence="4">
    <location>
        <begin position="2174"/>
        <end position="2193"/>
    </location>
</feature>
<evidence type="ECO:0000256" key="2">
    <source>
        <dbReference type="ARBA" id="ARBA00022837"/>
    </source>
</evidence>
<dbReference type="InterPro" id="IPR018247">
    <property type="entry name" value="EF_Hand_1_Ca_BS"/>
</dbReference>
<protein>
    <recommendedName>
        <fullName evidence="3">Serine/threonine-protein phosphatase</fullName>
        <ecNumber evidence="3">3.1.3.16</ecNumber>
    </recommendedName>
</protein>
<dbReference type="EC" id="3.1.3.16" evidence="3"/>
<keyword evidence="3 6" id="KW-0378">Hydrolase</keyword>
<dbReference type="GO" id="GO:0005509">
    <property type="term" value="F:calcium ion binding"/>
    <property type="evidence" value="ECO:0007669"/>
    <property type="project" value="InterPro"/>
</dbReference>
<evidence type="ECO:0000313" key="6">
    <source>
        <dbReference type="EMBL" id="CRG99042.1"/>
    </source>
</evidence>
<evidence type="ECO:0000259" key="5">
    <source>
        <dbReference type="PROSITE" id="PS50222"/>
    </source>
</evidence>
<evidence type="ECO:0000256" key="4">
    <source>
        <dbReference type="SAM" id="MobiDB-lite"/>
    </source>
</evidence>
<keyword evidence="7" id="KW-1185">Reference proteome</keyword>
<keyword evidence="2" id="KW-0106">Calcium</keyword>
<dbReference type="PANTHER" id="PTHR11668:SF509">
    <property type="entry name" value="SERINE_THREONINE-PROTEIN PHOSPHATASE"/>
    <property type="match status" value="1"/>
</dbReference>
<name>A0A1J1H613_PLARL</name>
<dbReference type="GO" id="GO:0005737">
    <property type="term" value="C:cytoplasm"/>
    <property type="evidence" value="ECO:0007669"/>
    <property type="project" value="TreeGrafter"/>
</dbReference>
<dbReference type="SUPFAM" id="SSF47473">
    <property type="entry name" value="EF-hand"/>
    <property type="match status" value="1"/>
</dbReference>
<dbReference type="PRINTS" id="PR00114">
    <property type="entry name" value="STPHPHTASE"/>
</dbReference>
<dbReference type="Pfam" id="PF00149">
    <property type="entry name" value="Metallophos"/>
    <property type="match status" value="1"/>
</dbReference>
<feature type="compositionally biased region" description="Basic and acidic residues" evidence="4">
    <location>
        <begin position="1034"/>
        <end position="1050"/>
    </location>
</feature>
<dbReference type="GO" id="GO:0005634">
    <property type="term" value="C:nucleus"/>
    <property type="evidence" value="ECO:0007669"/>
    <property type="project" value="TreeGrafter"/>
</dbReference>
<dbReference type="GeneID" id="39735143"/>
<dbReference type="SMART" id="SM00156">
    <property type="entry name" value="PP2Ac"/>
    <property type="match status" value="1"/>
</dbReference>
<dbReference type="PANTHER" id="PTHR11668">
    <property type="entry name" value="SERINE/THREONINE PROTEIN PHOSPHATASE"/>
    <property type="match status" value="1"/>
</dbReference>
<dbReference type="OMA" id="CENEVLM"/>
<dbReference type="InterPro" id="IPR029052">
    <property type="entry name" value="Metallo-depent_PP-like"/>
</dbReference>
<dbReference type="RefSeq" id="XP_028532050.1">
    <property type="nucleotide sequence ID" value="XM_028675464.1"/>
</dbReference>
<feature type="compositionally biased region" description="Low complexity" evidence="4">
    <location>
        <begin position="1079"/>
        <end position="1088"/>
    </location>
</feature>
<dbReference type="InterPro" id="IPR011992">
    <property type="entry name" value="EF-hand-dom_pair"/>
</dbReference>
<feature type="region of interest" description="Disordered" evidence="4">
    <location>
        <begin position="2170"/>
        <end position="2193"/>
    </location>
</feature>
<dbReference type="PROSITE" id="PS00018">
    <property type="entry name" value="EF_HAND_1"/>
    <property type="match status" value="1"/>
</dbReference>
<dbReference type="InterPro" id="IPR006186">
    <property type="entry name" value="Ser/Thr-sp_prot-phosphatase"/>
</dbReference>